<accession>A0AB35XDK3</accession>
<dbReference type="EMBL" id="JAZKKV010000004">
    <property type="protein sequence ID" value="MEE9657526.1"/>
    <property type="molecule type" value="Genomic_DNA"/>
</dbReference>
<protein>
    <submittedName>
        <fullName evidence="1">Uncharacterized protein</fullName>
    </submittedName>
</protein>
<dbReference type="Proteomes" id="UP001331691">
    <property type="component" value="Unassembled WGS sequence"/>
</dbReference>
<organism evidence="1 2">
    <name type="scientific">Kluyvera ascorbata</name>
    <dbReference type="NCBI Taxonomy" id="51288"/>
    <lineage>
        <taxon>Bacteria</taxon>
        <taxon>Pseudomonadati</taxon>
        <taxon>Pseudomonadota</taxon>
        <taxon>Gammaproteobacteria</taxon>
        <taxon>Enterobacterales</taxon>
        <taxon>Enterobacteriaceae</taxon>
        <taxon>Kluyvera</taxon>
    </lineage>
</organism>
<name>A0AB35XDK3_9ENTR</name>
<reference evidence="1 2" key="1">
    <citation type="submission" date="2023-10" db="EMBL/GenBank/DDBJ databases">
        <title>Wastewater isolates of ESBL- and carbapenemase-producing Gram-negative bacteria from New Zealand.</title>
        <authorList>
            <person name="Straub C."/>
            <person name="Weaver L."/>
            <person name="Cornelius A."/>
            <person name="Mcgill E."/>
            <person name="Dyet K."/>
            <person name="White L."/>
            <person name="Pattis I."/>
        </authorList>
    </citation>
    <scope>NUCLEOTIDE SEQUENCE [LARGE SCALE GENOMIC DNA]</scope>
    <source>
        <strain evidence="1 2">ESBL09</strain>
    </source>
</reference>
<evidence type="ECO:0000313" key="1">
    <source>
        <dbReference type="EMBL" id="MEE9657526.1"/>
    </source>
</evidence>
<sequence>MPSDEESLRANARARLLRLHAQHRIIHVSVAGAEMKRITLIALLMLPTLAQANDLKTLQCHAAIVHSAGERITGVSERMTGALVVDSVWSFTRCSALRFTSLPAAIAEEDEIWCWLGWPDLY</sequence>
<proteinExistence type="predicted"/>
<keyword evidence="2" id="KW-1185">Reference proteome</keyword>
<evidence type="ECO:0000313" key="2">
    <source>
        <dbReference type="Proteomes" id="UP001331691"/>
    </source>
</evidence>
<comment type="caution">
    <text evidence="1">The sequence shown here is derived from an EMBL/GenBank/DDBJ whole genome shotgun (WGS) entry which is preliminary data.</text>
</comment>
<dbReference type="AlphaFoldDB" id="A0AB35XDK3"/>
<gene>
    <name evidence="1" type="ORF">V4836_26085</name>
</gene>
<dbReference type="RefSeq" id="WP_331389615.1">
    <property type="nucleotide sequence ID" value="NZ_JAZKKV010000004.1"/>
</dbReference>